<organism evidence="2 3">
    <name type="scientific">Aliikangiella coralliicola</name>
    <dbReference type="NCBI Taxonomy" id="2592383"/>
    <lineage>
        <taxon>Bacteria</taxon>
        <taxon>Pseudomonadati</taxon>
        <taxon>Pseudomonadota</taxon>
        <taxon>Gammaproteobacteria</taxon>
        <taxon>Oceanospirillales</taxon>
        <taxon>Pleioneaceae</taxon>
        <taxon>Aliikangiella</taxon>
    </lineage>
</organism>
<dbReference type="Proteomes" id="UP000315439">
    <property type="component" value="Unassembled WGS sequence"/>
</dbReference>
<dbReference type="EMBL" id="VIKS01000018">
    <property type="protein sequence ID" value="TQV80272.1"/>
    <property type="molecule type" value="Genomic_DNA"/>
</dbReference>
<evidence type="ECO:0000256" key="1">
    <source>
        <dbReference type="SAM" id="Phobius"/>
    </source>
</evidence>
<dbReference type="RefSeq" id="WP_142935399.1">
    <property type="nucleotide sequence ID" value="NZ_ML660174.1"/>
</dbReference>
<keyword evidence="3" id="KW-1185">Reference proteome</keyword>
<name>A0A545TST6_9GAMM</name>
<feature type="transmembrane region" description="Helical" evidence="1">
    <location>
        <begin position="52"/>
        <end position="69"/>
    </location>
</feature>
<keyword evidence="1" id="KW-0472">Membrane</keyword>
<reference evidence="2 3" key="1">
    <citation type="submission" date="2019-07" db="EMBL/GenBank/DDBJ databases">
        <title>Draft genome for Aliikangiella sp. M105.</title>
        <authorList>
            <person name="Wang G."/>
        </authorList>
    </citation>
    <scope>NUCLEOTIDE SEQUENCE [LARGE SCALE GENOMIC DNA]</scope>
    <source>
        <strain evidence="2 3">M105</strain>
    </source>
</reference>
<keyword evidence="1" id="KW-1133">Transmembrane helix</keyword>
<sequence length="135" mass="15885">MIRKISRYYSYLLILGAIGMTAWGLAGFIEYLFGATVIIPLQNPNFPPGTQFIHWLLISLSGAIFLFGYFKRWKYTPNVKVVIYACLATMCFIQTFDFMTREDRYISYVVEVTNYIVVSIYLFKSKLMQEHFRRN</sequence>
<dbReference type="OrthoDB" id="1494505at2"/>
<keyword evidence="1" id="KW-0812">Transmembrane</keyword>
<feature type="transmembrane region" description="Helical" evidence="1">
    <location>
        <begin position="105"/>
        <end position="123"/>
    </location>
</feature>
<comment type="caution">
    <text evidence="2">The sequence shown here is derived from an EMBL/GenBank/DDBJ whole genome shotgun (WGS) entry which is preliminary data.</text>
</comment>
<feature type="transmembrane region" description="Helical" evidence="1">
    <location>
        <begin position="81"/>
        <end position="99"/>
    </location>
</feature>
<protein>
    <recommendedName>
        <fullName evidence="4">DUF2127 domain-containing protein</fullName>
    </recommendedName>
</protein>
<feature type="transmembrane region" description="Helical" evidence="1">
    <location>
        <begin position="12"/>
        <end position="32"/>
    </location>
</feature>
<gene>
    <name evidence="2" type="ORF">FLL46_26510</name>
</gene>
<accession>A0A545TST6</accession>
<evidence type="ECO:0000313" key="2">
    <source>
        <dbReference type="EMBL" id="TQV80272.1"/>
    </source>
</evidence>
<evidence type="ECO:0000313" key="3">
    <source>
        <dbReference type="Proteomes" id="UP000315439"/>
    </source>
</evidence>
<dbReference type="AlphaFoldDB" id="A0A545TST6"/>
<evidence type="ECO:0008006" key="4">
    <source>
        <dbReference type="Google" id="ProtNLM"/>
    </source>
</evidence>
<proteinExistence type="predicted"/>